<dbReference type="AlphaFoldDB" id="A0A7C5R7Y3"/>
<dbReference type="PROSITE" id="PS50937">
    <property type="entry name" value="HTH_MERR_2"/>
    <property type="match status" value="1"/>
</dbReference>
<dbReference type="PROSITE" id="PS00552">
    <property type="entry name" value="HTH_MERR_1"/>
    <property type="match status" value="1"/>
</dbReference>
<comment type="caution">
    <text evidence="5">The sequence shown here is derived from an EMBL/GenBank/DDBJ whole genome shotgun (WGS) entry which is preliminary data.</text>
</comment>
<keyword evidence="3" id="KW-0804">Transcription</keyword>
<evidence type="ECO:0000256" key="1">
    <source>
        <dbReference type="ARBA" id="ARBA00023015"/>
    </source>
</evidence>
<dbReference type="PANTHER" id="PTHR30204">
    <property type="entry name" value="REDOX-CYCLING DRUG-SENSING TRANSCRIPTIONAL ACTIVATOR SOXR"/>
    <property type="match status" value="1"/>
</dbReference>
<dbReference type="GO" id="GO:0003700">
    <property type="term" value="F:DNA-binding transcription factor activity"/>
    <property type="evidence" value="ECO:0007669"/>
    <property type="project" value="InterPro"/>
</dbReference>
<reference evidence="5" key="1">
    <citation type="journal article" date="2020" name="mSystems">
        <title>Genome- and Community-Level Interaction Insights into Carbon Utilization and Element Cycling Functions of Hydrothermarchaeota in Hydrothermal Sediment.</title>
        <authorList>
            <person name="Zhou Z."/>
            <person name="Liu Y."/>
            <person name="Xu W."/>
            <person name="Pan J."/>
            <person name="Luo Z.H."/>
            <person name="Li M."/>
        </authorList>
    </citation>
    <scope>NUCLEOTIDE SEQUENCE [LARGE SCALE GENOMIC DNA]</scope>
    <source>
        <strain evidence="5">HyVt-485</strain>
    </source>
</reference>
<dbReference type="Pfam" id="PF09278">
    <property type="entry name" value="MerR-DNA-bind"/>
    <property type="match status" value="1"/>
</dbReference>
<evidence type="ECO:0000256" key="2">
    <source>
        <dbReference type="ARBA" id="ARBA00023125"/>
    </source>
</evidence>
<dbReference type="InterPro" id="IPR047057">
    <property type="entry name" value="MerR_fam"/>
</dbReference>
<dbReference type="InterPro" id="IPR000551">
    <property type="entry name" value="MerR-type_HTH_dom"/>
</dbReference>
<dbReference type="Proteomes" id="UP000885830">
    <property type="component" value="Unassembled WGS sequence"/>
</dbReference>
<dbReference type="SMART" id="SM00422">
    <property type="entry name" value="HTH_MERR"/>
    <property type="match status" value="1"/>
</dbReference>
<evidence type="ECO:0000259" key="4">
    <source>
        <dbReference type="PROSITE" id="PS50937"/>
    </source>
</evidence>
<dbReference type="InterPro" id="IPR009061">
    <property type="entry name" value="DNA-bd_dom_put_sf"/>
</dbReference>
<dbReference type="EMBL" id="DRMJ01000523">
    <property type="protein sequence ID" value="HHL43927.1"/>
    <property type="molecule type" value="Genomic_DNA"/>
</dbReference>
<dbReference type="InterPro" id="IPR015358">
    <property type="entry name" value="Tscrpt_reg_MerR_DNA-bd"/>
</dbReference>
<dbReference type="Pfam" id="PF00376">
    <property type="entry name" value="MerR"/>
    <property type="match status" value="1"/>
</dbReference>
<feature type="domain" description="HTH merR-type" evidence="4">
    <location>
        <begin position="13"/>
        <end position="78"/>
    </location>
</feature>
<dbReference type="GO" id="GO:0003677">
    <property type="term" value="F:DNA binding"/>
    <property type="evidence" value="ECO:0007669"/>
    <property type="project" value="UniProtKB-KW"/>
</dbReference>
<proteinExistence type="predicted"/>
<accession>A0A7C5R7Y3</accession>
<protein>
    <submittedName>
        <fullName evidence="5">MerR family transcriptional regulator</fullName>
    </submittedName>
</protein>
<evidence type="ECO:0000313" key="5">
    <source>
        <dbReference type="EMBL" id="HHL43927.1"/>
    </source>
</evidence>
<dbReference type="PANTHER" id="PTHR30204:SF92">
    <property type="entry name" value="HTH-TYPE TRANSCRIPTIONAL REGULATOR ZNTR"/>
    <property type="match status" value="1"/>
</dbReference>
<evidence type="ECO:0000256" key="3">
    <source>
        <dbReference type="ARBA" id="ARBA00023163"/>
    </source>
</evidence>
<name>A0A7C5R7Y3_9PROT</name>
<dbReference type="SUPFAM" id="SSF46955">
    <property type="entry name" value="Putative DNA-binding domain"/>
    <property type="match status" value="1"/>
</dbReference>
<keyword evidence="1" id="KW-0805">Transcription regulation</keyword>
<dbReference type="Gene3D" id="1.10.1660.10">
    <property type="match status" value="1"/>
</dbReference>
<keyword evidence="2" id="KW-0238">DNA-binding</keyword>
<gene>
    <name evidence="5" type="ORF">ENJ42_09925</name>
</gene>
<organism evidence="5">
    <name type="scientific">Hellea balneolensis</name>
    <dbReference type="NCBI Taxonomy" id="287478"/>
    <lineage>
        <taxon>Bacteria</taxon>
        <taxon>Pseudomonadati</taxon>
        <taxon>Pseudomonadota</taxon>
        <taxon>Alphaproteobacteria</taxon>
        <taxon>Maricaulales</taxon>
        <taxon>Robiginitomaculaceae</taxon>
        <taxon>Hellea</taxon>
    </lineage>
</organism>
<dbReference type="PRINTS" id="PR00040">
    <property type="entry name" value="HTHMERR"/>
</dbReference>
<sequence length="137" mass="15407">MSNNKSQQVLKRGALAQALGCNLETIRYYEKIGLMHPPERTSAGHRIYAENDQSRLRFILRCRELGFSIAEIRSLLSLVDSGTYSCAEIHALTSSHMRSIRQKIRDLKKLETTLKAISEECSKGDTPDCPILDALNV</sequence>
<dbReference type="CDD" id="cd04785">
    <property type="entry name" value="HTH_CadR-PbrR-like"/>
    <property type="match status" value="1"/>
</dbReference>